<dbReference type="Proteomes" id="UP001189624">
    <property type="component" value="Chromosome 7"/>
</dbReference>
<dbReference type="Gramene" id="rna-AYBTSS11_LOCUS21147">
    <property type="protein sequence ID" value="CAJ1967375.1"/>
    <property type="gene ID" value="gene-AYBTSS11_LOCUS21147"/>
</dbReference>
<dbReference type="EMBL" id="OY731404">
    <property type="protein sequence ID" value="CAJ1967375.1"/>
    <property type="molecule type" value="Genomic_DNA"/>
</dbReference>
<dbReference type="PANTHER" id="PTHR31300">
    <property type="entry name" value="LIPASE"/>
    <property type="match status" value="1"/>
</dbReference>
<evidence type="ECO:0000313" key="1">
    <source>
        <dbReference type="EMBL" id="CAJ1967375.1"/>
    </source>
</evidence>
<evidence type="ECO:0000313" key="2">
    <source>
        <dbReference type="Proteomes" id="UP001189624"/>
    </source>
</evidence>
<dbReference type="InterPro" id="IPR006873">
    <property type="entry name" value="DUF620"/>
</dbReference>
<gene>
    <name evidence="1" type="ORF">AYBTSS11_LOCUS21147</name>
</gene>
<proteinExistence type="predicted"/>
<dbReference type="PANTHER" id="PTHR31300:SF3">
    <property type="entry name" value="GB|AAD30234.1"/>
    <property type="match status" value="1"/>
</dbReference>
<keyword evidence="2" id="KW-1185">Reference proteome</keyword>
<dbReference type="AlphaFoldDB" id="A0AA86SUV2"/>
<reference evidence="1" key="1">
    <citation type="submission" date="2023-10" db="EMBL/GenBank/DDBJ databases">
        <authorList>
            <person name="Domelevo Entfellner J.-B."/>
        </authorList>
    </citation>
    <scope>NUCLEOTIDE SEQUENCE</scope>
</reference>
<organism evidence="1 2">
    <name type="scientific">Sphenostylis stenocarpa</name>
    <dbReference type="NCBI Taxonomy" id="92480"/>
    <lineage>
        <taxon>Eukaryota</taxon>
        <taxon>Viridiplantae</taxon>
        <taxon>Streptophyta</taxon>
        <taxon>Embryophyta</taxon>
        <taxon>Tracheophyta</taxon>
        <taxon>Spermatophyta</taxon>
        <taxon>Magnoliopsida</taxon>
        <taxon>eudicotyledons</taxon>
        <taxon>Gunneridae</taxon>
        <taxon>Pentapetalae</taxon>
        <taxon>rosids</taxon>
        <taxon>fabids</taxon>
        <taxon>Fabales</taxon>
        <taxon>Fabaceae</taxon>
        <taxon>Papilionoideae</taxon>
        <taxon>50 kb inversion clade</taxon>
        <taxon>NPAAA clade</taxon>
        <taxon>indigoferoid/millettioid clade</taxon>
        <taxon>Phaseoleae</taxon>
        <taxon>Sphenostylis</taxon>
    </lineage>
</organism>
<protein>
    <submittedName>
        <fullName evidence="1">Uncharacterized protein</fullName>
    </submittedName>
</protein>
<dbReference type="Pfam" id="PF04788">
    <property type="entry name" value="DUF620"/>
    <property type="match status" value="1"/>
</dbReference>
<name>A0AA86SUV2_9FABA</name>
<sequence length="424" mass="47174">MPCLKSSHAFSSFCVVCLTFQQPEEAVMGRLAPLSEEPINEENEGNNNSKKCLQSWRNWNWIKTHFSLVFNKKSNLKILLSVLGCPLFPLPVHPILPLNEASPFLLLFLLFSLLFLSSNAPSPCKRSKIVISKEEYQVSSSAQYIIQHFRAATGCRKLEGTVKNVFTTGKVSMDVVDELGSTSGGVNLEKGCFVMWQMVPDKWQIELVLGDQKVLAGSNGAIAWRHTPWLGVHAAKGGVRPLRRALQGLDPLAVSAVFCAAQYMGEKQISGIDCFVLKLSADQKDLVERSDNTAEMIKHAIFGYFSQRSGLLVYLEDSYLTRIQAPGSHPTYWETTMSTKIEDYRIVDGVMIAHAGSSTALVTRFGDNLKAGPAITRLEESWTIDDVAFNVPGLSLDCFIPPQELQRDWSSDDDLDWKSSPLHR</sequence>
<accession>A0AA86SUV2</accession>